<sequence length="434" mass="48667">MSSLPVLRRETVLEGLKWVFQGGESQDGAFILPTPAPLSGGRTIDRVTHEEIDSVLIRLSQAKVRTDSSVQWLREAEFSLLSLNDGGAFERLFEEKQFTGQGENPVTYSIGRPSPEFTAYLLSTAAQHPEIRKAPRWITLRHRVRNIIKDGADGRLVDLLTGDSLFDVAAVALFSTTLRVSCEKDRSDFEALVNAFLFHAAYNTDAAARVGLDPMFKRRSIQRLQRNQGSSFDAPRQTYEADLVHHYLMGVAAEIPLLEYLAYYHIAEHFFGQVFHDDLVKQVRAGITDPSFSARRAKDIQAIIRIVDKAQRQVKDEGGVNEQRALQLVLNRFVAVPRLICDLEAYDSSLVDYYANSDAAIAGASKVNLRMTDEDKVRGAAAKRIYKVRNALVHAKEGELPKYAPFAHDEELLREIPLMRFAAEQIMIAHGKAL</sequence>
<dbReference type="EMBL" id="VJZC01000616">
    <property type="protein sequence ID" value="MPY63689.1"/>
    <property type="molecule type" value="Genomic_DNA"/>
</dbReference>
<protein>
    <recommendedName>
        <fullName evidence="3">Apea-like HEPN domain-containing protein</fullName>
    </recommendedName>
</protein>
<keyword evidence="2" id="KW-1185">Reference proteome</keyword>
<evidence type="ECO:0008006" key="3">
    <source>
        <dbReference type="Google" id="ProtNLM"/>
    </source>
</evidence>
<name>A0A5N8XWE8_9ACTN</name>
<reference evidence="1 2" key="1">
    <citation type="submission" date="2019-07" db="EMBL/GenBank/DDBJ databases">
        <title>New species of Amycolatopsis and Streptomyces.</title>
        <authorList>
            <person name="Duangmal K."/>
            <person name="Teo W.F.A."/>
            <person name="Lipun K."/>
        </authorList>
    </citation>
    <scope>NUCLEOTIDE SEQUENCE [LARGE SCALE GENOMIC DNA]</scope>
    <source>
        <strain evidence="1 2">NBRC 106415</strain>
    </source>
</reference>
<organism evidence="1 2">
    <name type="scientific">Streptomyces spongiae</name>
    <dbReference type="NCBI Taxonomy" id="565072"/>
    <lineage>
        <taxon>Bacteria</taxon>
        <taxon>Bacillati</taxon>
        <taxon>Actinomycetota</taxon>
        <taxon>Actinomycetes</taxon>
        <taxon>Kitasatosporales</taxon>
        <taxon>Streptomycetaceae</taxon>
        <taxon>Streptomyces</taxon>
    </lineage>
</organism>
<accession>A0A5N8XWE8</accession>
<dbReference type="RefSeq" id="WP_152776940.1">
    <property type="nucleotide sequence ID" value="NZ_VJZC01000616.1"/>
</dbReference>
<evidence type="ECO:0000313" key="2">
    <source>
        <dbReference type="Proteomes" id="UP000400924"/>
    </source>
</evidence>
<dbReference type="OrthoDB" id="2988509at2"/>
<comment type="caution">
    <text evidence="1">The sequence shown here is derived from an EMBL/GenBank/DDBJ whole genome shotgun (WGS) entry which is preliminary data.</text>
</comment>
<gene>
    <name evidence="1" type="ORF">FNH08_42985</name>
</gene>
<proteinExistence type="predicted"/>
<dbReference type="AlphaFoldDB" id="A0A5N8XWE8"/>
<dbReference type="Proteomes" id="UP000400924">
    <property type="component" value="Unassembled WGS sequence"/>
</dbReference>
<evidence type="ECO:0000313" key="1">
    <source>
        <dbReference type="EMBL" id="MPY63689.1"/>
    </source>
</evidence>